<evidence type="ECO:0000313" key="2">
    <source>
        <dbReference type="EMBL" id="KAG7589568.1"/>
    </source>
</evidence>
<sequence length="163" mass="18398">MGRRSSGGGGRSYSTGTKWPKFRSSPSLKKSSPKPTKAKDEKAPPPEKVETTPSRIYFQSFRSSIADGFRWGFGNALGHRYAEFIFGPRTIKQEIVVPEKVKEVAIVSANDDNEKLKDYSETCDISYNAFQDCLNVEENNLSKCHLFMDSLFECKRNSSSFNF</sequence>
<dbReference type="PANTHER" id="PTHR13523">
    <property type="entry name" value="COILED-COIL-HELIX-COILED-COIL-HELIX DOMAIN CONTAINING 2/NUR77"/>
    <property type="match status" value="1"/>
</dbReference>
<name>A0A8T2BPT7_ARASU</name>
<evidence type="ECO:0000256" key="1">
    <source>
        <dbReference type="SAM" id="MobiDB-lite"/>
    </source>
</evidence>
<dbReference type="Proteomes" id="UP000694251">
    <property type="component" value="Chromosome 7"/>
</dbReference>
<evidence type="ECO:0000313" key="3">
    <source>
        <dbReference type="Proteomes" id="UP000694251"/>
    </source>
</evidence>
<dbReference type="GO" id="GO:0005739">
    <property type="term" value="C:mitochondrion"/>
    <property type="evidence" value="ECO:0007669"/>
    <property type="project" value="TreeGrafter"/>
</dbReference>
<dbReference type="GO" id="GO:0005634">
    <property type="term" value="C:nucleus"/>
    <property type="evidence" value="ECO:0007669"/>
    <property type="project" value="TreeGrafter"/>
</dbReference>
<dbReference type="OrthoDB" id="1106148at2759"/>
<feature type="region of interest" description="Disordered" evidence="1">
    <location>
        <begin position="1"/>
        <end position="51"/>
    </location>
</feature>
<accession>A0A8T2BPT7</accession>
<keyword evidence="3" id="KW-1185">Reference proteome</keyword>
<reference evidence="2 3" key="1">
    <citation type="submission" date="2020-12" db="EMBL/GenBank/DDBJ databases">
        <title>Concerted genomic and epigenomic changes stabilize Arabidopsis allopolyploids.</title>
        <authorList>
            <person name="Chen Z."/>
        </authorList>
    </citation>
    <scope>NUCLEOTIDE SEQUENCE [LARGE SCALE GENOMIC DNA]</scope>
    <source>
        <strain evidence="2">As9502</strain>
        <tissue evidence="2">Leaf</tissue>
    </source>
</reference>
<evidence type="ECO:0008006" key="4">
    <source>
        <dbReference type="Google" id="ProtNLM"/>
    </source>
</evidence>
<dbReference type="PANTHER" id="PTHR13523:SF14">
    <property type="entry name" value="CHCH DOMAIN-CONTAINING PROTEIN"/>
    <property type="match status" value="1"/>
</dbReference>
<dbReference type="EMBL" id="JAEFBJ010000007">
    <property type="protein sequence ID" value="KAG7589568.1"/>
    <property type="molecule type" value="Genomic_DNA"/>
</dbReference>
<dbReference type="GO" id="GO:0007005">
    <property type="term" value="P:mitochondrion organization"/>
    <property type="evidence" value="ECO:0007669"/>
    <property type="project" value="InterPro"/>
</dbReference>
<dbReference type="InterPro" id="IPR055304">
    <property type="entry name" value="CHCHD2/10-like"/>
</dbReference>
<proteinExistence type="predicted"/>
<protein>
    <recommendedName>
        <fullName evidence="4">CHCH domain-containing protein</fullName>
    </recommendedName>
</protein>
<organism evidence="2 3">
    <name type="scientific">Arabidopsis suecica</name>
    <name type="common">Swedish thale-cress</name>
    <name type="synonym">Cardaminopsis suecica</name>
    <dbReference type="NCBI Taxonomy" id="45249"/>
    <lineage>
        <taxon>Eukaryota</taxon>
        <taxon>Viridiplantae</taxon>
        <taxon>Streptophyta</taxon>
        <taxon>Embryophyta</taxon>
        <taxon>Tracheophyta</taxon>
        <taxon>Spermatophyta</taxon>
        <taxon>Magnoliopsida</taxon>
        <taxon>eudicotyledons</taxon>
        <taxon>Gunneridae</taxon>
        <taxon>Pentapetalae</taxon>
        <taxon>rosids</taxon>
        <taxon>malvids</taxon>
        <taxon>Brassicales</taxon>
        <taxon>Brassicaceae</taxon>
        <taxon>Camelineae</taxon>
        <taxon>Arabidopsis</taxon>
    </lineage>
</organism>
<feature type="compositionally biased region" description="Basic and acidic residues" evidence="1">
    <location>
        <begin position="37"/>
        <end position="50"/>
    </location>
</feature>
<dbReference type="AlphaFoldDB" id="A0A8T2BPT7"/>
<feature type="compositionally biased region" description="Gly residues" evidence="1">
    <location>
        <begin position="1"/>
        <end position="11"/>
    </location>
</feature>
<comment type="caution">
    <text evidence="2">The sequence shown here is derived from an EMBL/GenBank/DDBJ whole genome shotgun (WGS) entry which is preliminary data.</text>
</comment>
<feature type="compositionally biased region" description="Low complexity" evidence="1">
    <location>
        <begin position="22"/>
        <end position="35"/>
    </location>
</feature>
<gene>
    <name evidence="2" type="ORF">ISN44_As07g018300</name>
</gene>